<dbReference type="InterPro" id="IPR006710">
    <property type="entry name" value="Glyco_hydro_43"/>
</dbReference>
<feature type="region of interest" description="Disordered" evidence="5">
    <location>
        <begin position="23"/>
        <end position="44"/>
    </location>
</feature>
<proteinExistence type="inferred from homology"/>
<dbReference type="PANTHER" id="PTHR43301:SF3">
    <property type="entry name" value="ARABINAN ENDO-1,5-ALPHA-L-ARABINOSIDASE A-RELATED"/>
    <property type="match status" value="1"/>
</dbReference>
<dbReference type="Gene3D" id="2.60.120.200">
    <property type="match status" value="1"/>
</dbReference>
<dbReference type="PANTHER" id="PTHR43301">
    <property type="entry name" value="ARABINAN ENDO-1,5-ALPHA-L-ARABINOSIDASE"/>
    <property type="match status" value="1"/>
</dbReference>
<evidence type="ECO:0000256" key="6">
    <source>
        <dbReference type="SAM" id="SignalP"/>
    </source>
</evidence>
<feature type="domain" description="Beta-xylosidase C-terminal Concanavalin A-like" evidence="7">
    <location>
        <begin position="572"/>
        <end position="743"/>
    </location>
</feature>
<reference evidence="8 9" key="1">
    <citation type="submission" date="2020-03" db="EMBL/GenBank/DDBJ databases">
        <title>Two novel Motilibacter sp.</title>
        <authorList>
            <person name="Liu S."/>
        </authorList>
    </citation>
    <scope>NUCLEOTIDE SEQUENCE [LARGE SCALE GENOMIC DNA]</scope>
    <source>
        <strain evidence="8 9">E257</strain>
    </source>
</reference>
<keyword evidence="4" id="KW-0326">Glycosidase</keyword>
<dbReference type="Gene3D" id="2.60.120.560">
    <property type="entry name" value="Exo-inulinase, domain 1"/>
    <property type="match status" value="1"/>
</dbReference>
<dbReference type="InterPro" id="IPR041542">
    <property type="entry name" value="GH43_C2"/>
</dbReference>
<dbReference type="SUPFAM" id="SSF49899">
    <property type="entry name" value="Concanavalin A-like lectins/glucanases"/>
    <property type="match status" value="1"/>
</dbReference>
<dbReference type="Pfam" id="PF04616">
    <property type="entry name" value="Glyco_hydro_43"/>
    <property type="match status" value="1"/>
</dbReference>
<organism evidence="8 9">
    <name type="scientific">Motilibacter deserti</name>
    <dbReference type="NCBI Taxonomy" id="2714956"/>
    <lineage>
        <taxon>Bacteria</taxon>
        <taxon>Bacillati</taxon>
        <taxon>Actinomycetota</taxon>
        <taxon>Actinomycetes</taxon>
        <taxon>Motilibacterales</taxon>
        <taxon>Motilibacteraceae</taxon>
        <taxon>Motilibacter</taxon>
    </lineage>
</organism>
<evidence type="ECO:0000313" key="9">
    <source>
        <dbReference type="Proteomes" id="UP000800981"/>
    </source>
</evidence>
<dbReference type="InterPro" id="IPR013320">
    <property type="entry name" value="ConA-like_dom_sf"/>
</dbReference>
<name>A0ABX0GRD1_9ACTN</name>
<dbReference type="EMBL" id="JAANNP010000002">
    <property type="protein sequence ID" value="NHC13297.1"/>
    <property type="molecule type" value="Genomic_DNA"/>
</dbReference>
<dbReference type="Pfam" id="PF17851">
    <property type="entry name" value="GH43_C2"/>
    <property type="match status" value="1"/>
</dbReference>
<comment type="caution">
    <text evidence="8">The sequence shown here is derived from an EMBL/GenBank/DDBJ whole genome shotgun (WGS) entry which is preliminary data.</text>
</comment>
<evidence type="ECO:0000256" key="3">
    <source>
        <dbReference type="ARBA" id="ARBA00022801"/>
    </source>
</evidence>
<dbReference type="CDD" id="cd18616">
    <property type="entry name" value="GH43_ABN-like"/>
    <property type="match status" value="1"/>
</dbReference>
<feature type="signal peptide" evidence="6">
    <location>
        <begin position="1"/>
        <end position="22"/>
    </location>
</feature>
<dbReference type="InterPro" id="IPR050727">
    <property type="entry name" value="GH43_arabinanases"/>
</dbReference>
<comment type="pathway">
    <text evidence="1">Glycan metabolism; L-arabinan degradation.</text>
</comment>
<feature type="compositionally biased region" description="Low complexity" evidence="5">
    <location>
        <begin position="23"/>
        <end position="36"/>
    </location>
</feature>
<keyword evidence="9" id="KW-1185">Reference proteome</keyword>
<evidence type="ECO:0000313" key="8">
    <source>
        <dbReference type="EMBL" id="NHC13297.1"/>
    </source>
</evidence>
<gene>
    <name evidence="8" type="ORF">G9H71_05825</name>
</gene>
<evidence type="ECO:0000256" key="2">
    <source>
        <dbReference type="ARBA" id="ARBA00009865"/>
    </source>
</evidence>
<dbReference type="InterPro" id="IPR023296">
    <property type="entry name" value="Glyco_hydro_beta-prop_sf"/>
</dbReference>
<dbReference type="Proteomes" id="UP000800981">
    <property type="component" value="Unassembled WGS sequence"/>
</dbReference>
<protein>
    <submittedName>
        <fullName evidence="8">Family 43 glycosylhydrolase</fullName>
    </submittedName>
</protein>
<sequence length="780" mass="82465">MALLGGLALSASLVTAPGAATAAPAGRAAPQAPPATYTNPVTAGTVDTLPDPTMVRAKDGAWYAYGTTNPIFSSKGETREHFLPILRSTDMVTWTYAGDVFAQEARPSWWRSNTRAWAPDIRYLDGRYYLTYSLSTSGIGLATSDSPTGPWTDRGQLVPPNSGCPSNAIDQALFTDSDGTHYLYWGSYDTICVSAMNATATALRGPVTQIARGRRAEGGFVVNRGGWYYLFYSDGGCCDGAFSGYTVKVGRSKSPRGPFLAPDGQDLMDLRSHAGIVAAANGNTFVGPGHNAITTDLAGQDWLVYHGIPSATPDFPPLNTVDGVKTLSQRPLLIDRLDWIGGWPVLRAGAGPSDTPQAAPVTTGVVQSGFETASLAGWRLRGGKGEKWSVTQVPDAGGVLTQTGSPTKGLPALLTSDTRVNGDSRVEADLRITGGGSAGAVGLVVSERGNDRVTAWLDRGRKALLVSVSDGKKSTETSAPLPAGFDYDDWHNVAVEVRGHILTAQVSEDRLGDPLGTVTATVPDAGVRGRVGVASLGTTVQADNLSAADLYVPVTERVDDPQLGPLLPAYSDDFDGTGRPEAGDPAWTWVRGAGAANAVKADGALTWPTQNAEIYTTNNTASVLTRPTPAGDYVVEAKLAFNGTRGNQQAGILLYENDDRWFKLAHSVLPLTGLANTVLHQTEFGKEAERPTTVPATAVFNGPMFGGPPAVTTWLRLAYHYDAVHNENEVRMATSTDGSSWTWGGVWTMPKRGDLKIGLVSMNASGALATFDYVHTYPLK</sequence>
<dbReference type="SUPFAM" id="SSF75005">
    <property type="entry name" value="Arabinanase/levansucrase/invertase"/>
    <property type="match status" value="1"/>
</dbReference>
<accession>A0ABX0GRD1</accession>
<keyword evidence="3" id="KW-0378">Hydrolase</keyword>
<keyword evidence="6" id="KW-0732">Signal</keyword>
<evidence type="ECO:0000256" key="1">
    <source>
        <dbReference type="ARBA" id="ARBA00004834"/>
    </source>
</evidence>
<evidence type="ECO:0000259" key="7">
    <source>
        <dbReference type="Pfam" id="PF17851"/>
    </source>
</evidence>
<evidence type="ECO:0000256" key="5">
    <source>
        <dbReference type="SAM" id="MobiDB-lite"/>
    </source>
</evidence>
<dbReference type="Gene3D" id="2.115.10.20">
    <property type="entry name" value="Glycosyl hydrolase domain, family 43"/>
    <property type="match status" value="1"/>
</dbReference>
<evidence type="ECO:0000256" key="4">
    <source>
        <dbReference type="ARBA" id="ARBA00023295"/>
    </source>
</evidence>
<comment type="similarity">
    <text evidence="2">Belongs to the glycosyl hydrolase 43 family.</text>
</comment>
<feature type="chain" id="PRO_5045066879" evidence="6">
    <location>
        <begin position="23"/>
        <end position="780"/>
    </location>
</feature>